<keyword evidence="1" id="KW-0805">Transcription regulation</keyword>
<dbReference type="Gene3D" id="1.10.357.10">
    <property type="entry name" value="Tetracycline Repressor, domain 2"/>
    <property type="match status" value="1"/>
</dbReference>
<evidence type="ECO:0000256" key="3">
    <source>
        <dbReference type="ARBA" id="ARBA00023163"/>
    </source>
</evidence>
<keyword evidence="2 4" id="KW-0238">DNA-binding</keyword>
<evidence type="ECO:0000259" key="5">
    <source>
        <dbReference type="PROSITE" id="PS50977"/>
    </source>
</evidence>
<dbReference type="AlphaFoldDB" id="A0A3N3E3T4"/>
<feature type="DNA-binding region" description="H-T-H motif" evidence="4">
    <location>
        <begin position="30"/>
        <end position="49"/>
    </location>
</feature>
<evidence type="ECO:0000313" key="6">
    <source>
        <dbReference type="EMBL" id="ROV61395.1"/>
    </source>
</evidence>
<dbReference type="Pfam" id="PF22604">
    <property type="entry name" value="TetR_HI_0893_C"/>
    <property type="match status" value="1"/>
</dbReference>
<dbReference type="InterPro" id="IPR009057">
    <property type="entry name" value="Homeodomain-like_sf"/>
</dbReference>
<dbReference type="PROSITE" id="PS01081">
    <property type="entry name" value="HTH_TETR_1"/>
    <property type="match status" value="1"/>
</dbReference>
<accession>A0A3N3E3T4</accession>
<proteinExistence type="predicted"/>
<dbReference type="InterPro" id="IPR023772">
    <property type="entry name" value="DNA-bd_HTH_TetR-type_CS"/>
</dbReference>
<dbReference type="GO" id="GO:0003700">
    <property type="term" value="F:DNA-binding transcription factor activity"/>
    <property type="evidence" value="ECO:0007669"/>
    <property type="project" value="TreeGrafter"/>
</dbReference>
<dbReference type="Pfam" id="PF00440">
    <property type="entry name" value="TetR_N"/>
    <property type="match status" value="1"/>
</dbReference>
<dbReference type="PROSITE" id="PS50977">
    <property type="entry name" value="HTH_TETR_2"/>
    <property type="match status" value="1"/>
</dbReference>
<evidence type="ECO:0000256" key="2">
    <source>
        <dbReference type="ARBA" id="ARBA00023125"/>
    </source>
</evidence>
<protein>
    <submittedName>
        <fullName evidence="6">TetR/AcrR family transcriptional regulator</fullName>
    </submittedName>
</protein>
<evidence type="ECO:0000313" key="7">
    <source>
        <dbReference type="Proteomes" id="UP000278792"/>
    </source>
</evidence>
<dbReference type="RefSeq" id="WP_123781050.1">
    <property type="nucleotide sequence ID" value="NZ_RKIK01000009.1"/>
</dbReference>
<dbReference type="EMBL" id="RKIK01000009">
    <property type="protein sequence ID" value="ROV61395.1"/>
    <property type="molecule type" value="Genomic_DNA"/>
</dbReference>
<dbReference type="FunFam" id="1.10.10.60:FF:000141">
    <property type="entry name" value="TetR family transcriptional regulator"/>
    <property type="match status" value="1"/>
</dbReference>
<name>A0A3N3E3T4_9VIBR</name>
<dbReference type="InterPro" id="IPR001647">
    <property type="entry name" value="HTH_TetR"/>
</dbReference>
<dbReference type="Proteomes" id="UP000278792">
    <property type="component" value="Unassembled WGS sequence"/>
</dbReference>
<dbReference type="PRINTS" id="PR00455">
    <property type="entry name" value="HTHTETR"/>
</dbReference>
<organism evidence="6 7">
    <name type="scientific">Vibrio ponticus</name>
    <dbReference type="NCBI Taxonomy" id="265668"/>
    <lineage>
        <taxon>Bacteria</taxon>
        <taxon>Pseudomonadati</taxon>
        <taxon>Pseudomonadota</taxon>
        <taxon>Gammaproteobacteria</taxon>
        <taxon>Vibrionales</taxon>
        <taxon>Vibrionaceae</taxon>
        <taxon>Vibrio</taxon>
    </lineage>
</organism>
<comment type="caution">
    <text evidence="6">The sequence shown here is derived from an EMBL/GenBank/DDBJ whole genome shotgun (WGS) entry which is preliminary data.</text>
</comment>
<gene>
    <name evidence="6" type="ORF">EGH82_05250</name>
</gene>
<reference evidence="6 7" key="1">
    <citation type="submission" date="2018-11" db="EMBL/GenBank/DDBJ databases">
        <title>Vibrio ponticus strain CAIM 1751 pathogenic for the snapper Lutjanus guttatus.</title>
        <authorList>
            <person name="Soto-Rodriguez S."/>
            <person name="Lozano-Olvera R."/>
            <person name="Gomez-Gil B."/>
        </authorList>
    </citation>
    <scope>NUCLEOTIDE SEQUENCE [LARGE SCALE GENOMIC DNA]</scope>
    <source>
        <strain evidence="6 7">CAIM 1751</strain>
    </source>
</reference>
<evidence type="ECO:0000256" key="1">
    <source>
        <dbReference type="ARBA" id="ARBA00023015"/>
    </source>
</evidence>
<feature type="domain" description="HTH tetR-type" evidence="5">
    <location>
        <begin position="7"/>
        <end position="67"/>
    </location>
</feature>
<dbReference type="GO" id="GO:0000976">
    <property type="term" value="F:transcription cis-regulatory region binding"/>
    <property type="evidence" value="ECO:0007669"/>
    <property type="project" value="TreeGrafter"/>
</dbReference>
<evidence type="ECO:0000256" key="4">
    <source>
        <dbReference type="PROSITE-ProRule" id="PRU00335"/>
    </source>
</evidence>
<dbReference type="PANTHER" id="PTHR30055:SF207">
    <property type="entry name" value="HTH-TYPE TRANSCRIPTIONAL REPRESSOR FATR"/>
    <property type="match status" value="1"/>
</dbReference>
<sequence length="193" mass="21563">MTKKLSVDKKQQILDAAEAILAESGFHGLSMQKVAKQAGVAAGTIYCYFSDKEHLLAEVRLNVTQRIADAVQAGVIGNEPLKDRYRTMWLNTWNLAVSNKNALSNRVQYDSLPCTTDIEIRAQEKLMFHQVQKLFEDGKAQKVFKPIANEVLSGLTFEACVALARKHAWGFYHLDDEAIEAAINASWDAVINH</sequence>
<keyword evidence="3" id="KW-0804">Transcription</keyword>
<dbReference type="InterPro" id="IPR050109">
    <property type="entry name" value="HTH-type_TetR-like_transc_reg"/>
</dbReference>
<dbReference type="PANTHER" id="PTHR30055">
    <property type="entry name" value="HTH-TYPE TRANSCRIPTIONAL REGULATOR RUTR"/>
    <property type="match status" value="1"/>
</dbReference>
<dbReference type="SUPFAM" id="SSF46689">
    <property type="entry name" value="Homeodomain-like"/>
    <property type="match status" value="1"/>
</dbReference>
<dbReference type="InterPro" id="IPR054422">
    <property type="entry name" value="TetR-like_HI_0893_C"/>
</dbReference>